<dbReference type="EMBL" id="JH921432">
    <property type="protein sequence ID" value="EKD18752.1"/>
    <property type="molecule type" value="Genomic_DNA"/>
</dbReference>
<organism evidence="2 3">
    <name type="scientific">Marssonina brunnea f. sp. multigermtubi (strain MB_m1)</name>
    <name type="common">Marssonina leaf spot fungus</name>
    <dbReference type="NCBI Taxonomy" id="1072389"/>
    <lineage>
        <taxon>Eukaryota</taxon>
        <taxon>Fungi</taxon>
        <taxon>Dikarya</taxon>
        <taxon>Ascomycota</taxon>
        <taxon>Pezizomycotina</taxon>
        <taxon>Leotiomycetes</taxon>
        <taxon>Helotiales</taxon>
        <taxon>Drepanopezizaceae</taxon>
        <taxon>Drepanopeziza</taxon>
    </lineage>
</organism>
<name>K1X168_MARBU</name>
<keyword evidence="3" id="KW-1185">Reference proteome</keyword>
<sequence>MTRSLRAQLGSLMPDDLKGRRPLLDNPKGGRAAMESHDHGGGFHKEAAVTTKRIARRNRSSTTMGESELQLDLQPTTSYSHSSHPEGYGIRWSRQGSWTHTACVWFVGEPQARLTGTRTDEVDDYTMPGLKLRNGVDEGVAVAVMCDSCH</sequence>
<dbReference type="KEGG" id="mbe:MBM_02994"/>
<evidence type="ECO:0000313" key="3">
    <source>
        <dbReference type="Proteomes" id="UP000006753"/>
    </source>
</evidence>
<gene>
    <name evidence="2" type="ORF">MBM_02994</name>
</gene>
<reference evidence="2 3" key="1">
    <citation type="journal article" date="2012" name="BMC Genomics">
        <title>Sequencing the genome of Marssonina brunnea reveals fungus-poplar co-evolution.</title>
        <authorList>
            <person name="Zhu S."/>
            <person name="Cao Y.-Z."/>
            <person name="Jiang C."/>
            <person name="Tan B.-Y."/>
            <person name="Wang Z."/>
            <person name="Feng S."/>
            <person name="Zhang L."/>
            <person name="Su X.-H."/>
            <person name="Brejova B."/>
            <person name="Vinar T."/>
            <person name="Xu M."/>
            <person name="Wang M.-X."/>
            <person name="Zhang S.-G."/>
            <person name="Huang M.-R."/>
            <person name="Wu R."/>
            <person name="Zhou Y."/>
        </authorList>
    </citation>
    <scope>NUCLEOTIDE SEQUENCE [LARGE SCALE GENOMIC DNA]</scope>
    <source>
        <strain evidence="2 3">MB_m1</strain>
    </source>
</reference>
<dbReference type="AlphaFoldDB" id="K1X168"/>
<proteinExistence type="predicted"/>
<dbReference type="HOGENOM" id="CLU_1740930_0_0_1"/>
<feature type="compositionally biased region" description="Basic and acidic residues" evidence="1">
    <location>
        <begin position="34"/>
        <end position="47"/>
    </location>
</feature>
<dbReference type="Proteomes" id="UP000006753">
    <property type="component" value="Unassembled WGS sequence"/>
</dbReference>
<accession>K1X168</accession>
<protein>
    <submittedName>
        <fullName evidence="2">Uncharacterized protein</fullName>
    </submittedName>
</protein>
<evidence type="ECO:0000313" key="2">
    <source>
        <dbReference type="EMBL" id="EKD18752.1"/>
    </source>
</evidence>
<feature type="region of interest" description="Disordered" evidence="1">
    <location>
        <begin position="1"/>
        <end position="83"/>
    </location>
</feature>
<evidence type="ECO:0000256" key="1">
    <source>
        <dbReference type="SAM" id="MobiDB-lite"/>
    </source>
</evidence>
<feature type="compositionally biased region" description="Polar residues" evidence="1">
    <location>
        <begin position="73"/>
        <end position="82"/>
    </location>
</feature>
<dbReference type="InParanoid" id="K1X168"/>